<evidence type="ECO:0000313" key="2">
    <source>
        <dbReference type="EMBL" id="MFD1566118.1"/>
    </source>
</evidence>
<evidence type="ECO:0000313" key="3">
    <source>
        <dbReference type="Proteomes" id="UP001597139"/>
    </source>
</evidence>
<feature type="transmembrane region" description="Helical" evidence="1">
    <location>
        <begin position="12"/>
        <end position="29"/>
    </location>
</feature>
<accession>A0ABD6BLW4</accession>
<evidence type="ECO:0000256" key="1">
    <source>
        <dbReference type="SAM" id="Phobius"/>
    </source>
</evidence>
<keyword evidence="1" id="KW-0472">Membrane</keyword>
<keyword evidence="3" id="KW-1185">Reference proteome</keyword>
<sequence>MAAMSTLDWLGLVGPYAVFFLMLIVYYVWEGRRERALRERYEEGEHAQ</sequence>
<organism evidence="2 3">
    <name type="scientific">Halolamina litorea</name>
    <dbReference type="NCBI Taxonomy" id="1515593"/>
    <lineage>
        <taxon>Archaea</taxon>
        <taxon>Methanobacteriati</taxon>
        <taxon>Methanobacteriota</taxon>
        <taxon>Stenosarchaea group</taxon>
        <taxon>Halobacteria</taxon>
        <taxon>Halobacteriales</taxon>
        <taxon>Haloferacaceae</taxon>
    </lineage>
</organism>
<dbReference type="EMBL" id="JBHUCZ010000001">
    <property type="protein sequence ID" value="MFD1566118.1"/>
    <property type="molecule type" value="Genomic_DNA"/>
</dbReference>
<reference evidence="2 3" key="1">
    <citation type="journal article" date="2019" name="Int. J. Syst. Evol. Microbiol.">
        <title>The Global Catalogue of Microorganisms (GCM) 10K type strain sequencing project: providing services to taxonomists for standard genome sequencing and annotation.</title>
        <authorList>
            <consortium name="The Broad Institute Genomics Platform"/>
            <consortium name="The Broad Institute Genome Sequencing Center for Infectious Disease"/>
            <person name="Wu L."/>
            <person name="Ma J."/>
        </authorList>
    </citation>
    <scope>NUCLEOTIDE SEQUENCE [LARGE SCALE GENOMIC DNA]</scope>
    <source>
        <strain evidence="2 3">CGMCC 1.12859</strain>
    </source>
</reference>
<dbReference type="Proteomes" id="UP001597139">
    <property type="component" value="Unassembled WGS sequence"/>
</dbReference>
<keyword evidence="1" id="KW-0812">Transmembrane</keyword>
<proteinExistence type="predicted"/>
<protein>
    <submittedName>
        <fullName evidence="2">Uncharacterized protein</fullName>
    </submittedName>
</protein>
<name>A0ABD6BLW4_9EURY</name>
<gene>
    <name evidence="2" type="ORF">ACFSAU_01300</name>
</gene>
<keyword evidence="1" id="KW-1133">Transmembrane helix</keyword>
<dbReference type="AlphaFoldDB" id="A0ABD6BLW4"/>
<dbReference type="RefSeq" id="WP_267645386.1">
    <property type="nucleotide sequence ID" value="NZ_JANHGR010000001.1"/>
</dbReference>
<comment type="caution">
    <text evidence="2">The sequence shown here is derived from an EMBL/GenBank/DDBJ whole genome shotgun (WGS) entry which is preliminary data.</text>
</comment>